<evidence type="ECO:0000313" key="2">
    <source>
        <dbReference type="Proteomes" id="UP001501676"/>
    </source>
</evidence>
<dbReference type="Proteomes" id="UP001501676">
    <property type="component" value="Unassembled WGS sequence"/>
</dbReference>
<comment type="caution">
    <text evidence="1">The sequence shown here is derived from an EMBL/GenBank/DDBJ whole genome shotgun (WGS) entry which is preliminary data.</text>
</comment>
<dbReference type="RefSeq" id="WP_345733810.1">
    <property type="nucleotide sequence ID" value="NZ_BAAAYN010000093.1"/>
</dbReference>
<proteinExistence type="predicted"/>
<accession>A0ABP6TCU9</accession>
<gene>
    <name evidence="1" type="ORF">GCM10020369_82540</name>
</gene>
<name>A0ABP6TCU9_9ACTN</name>
<dbReference type="EMBL" id="BAAAYN010000093">
    <property type="protein sequence ID" value="GAA3398629.1"/>
    <property type="molecule type" value="Genomic_DNA"/>
</dbReference>
<evidence type="ECO:0000313" key="1">
    <source>
        <dbReference type="EMBL" id="GAA3398629.1"/>
    </source>
</evidence>
<organism evidence="1 2">
    <name type="scientific">Cryptosporangium minutisporangium</name>
    <dbReference type="NCBI Taxonomy" id="113569"/>
    <lineage>
        <taxon>Bacteria</taxon>
        <taxon>Bacillati</taxon>
        <taxon>Actinomycetota</taxon>
        <taxon>Actinomycetes</taxon>
        <taxon>Cryptosporangiales</taxon>
        <taxon>Cryptosporangiaceae</taxon>
        <taxon>Cryptosporangium</taxon>
    </lineage>
</organism>
<sequence length="103" mass="11304">MSRRRGGEVNALAGQLARASAMEACRDWEGMSEDERVAWIAAWQPTALAARARRALPLSDQEITTIAQTQRRIQPAGGEPPSVGMKEAAFMVIDLRIREGGQR</sequence>
<reference evidence="2" key="1">
    <citation type="journal article" date="2019" name="Int. J. Syst. Evol. Microbiol.">
        <title>The Global Catalogue of Microorganisms (GCM) 10K type strain sequencing project: providing services to taxonomists for standard genome sequencing and annotation.</title>
        <authorList>
            <consortium name="The Broad Institute Genomics Platform"/>
            <consortium name="The Broad Institute Genome Sequencing Center for Infectious Disease"/>
            <person name="Wu L."/>
            <person name="Ma J."/>
        </authorList>
    </citation>
    <scope>NUCLEOTIDE SEQUENCE [LARGE SCALE GENOMIC DNA]</scope>
    <source>
        <strain evidence="2">JCM 9458</strain>
    </source>
</reference>
<keyword evidence="2" id="KW-1185">Reference proteome</keyword>
<protein>
    <submittedName>
        <fullName evidence="1">Uncharacterized protein</fullName>
    </submittedName>
</protein>